<dbReference type="GO" id="GO:0071944">
    <property type="term" value="C:cell periphery"/>
    <property type="evidence" value="ECO:0007669"/>
    <property type="project" value="TreeGrafter"/>
</dbReference>
<protein>
    <submittedName>
        <fullName evidence="2">Uncharacterized protein</fullName>
    </submittedName>
</protein>
<gene>
    <name evidence="2" type="ORF">J437_LFUL000153</name>
</gene>
<feature type="compositionally biased region" description="Gly residues" evidence="1">
    <location>
        <begin position="195"/>
        <end position="204"/>
    </location>
</feature>
<organism evidence="2 3">
    <name type="scientific">Ladona fulva</name>
    <name type="common">Scarce chaser dragonfly</name>
    <name type="synonym">Libellula fulva</name>
    <dbReference type="NCBI Taxonomy" id="123851"/>
    <lineage>
        <taxon>Eukaryota</taxon>
        <taxon>Metazoa</taxon>
        <taxon>Ecdysozoa</taxon>
        <taxon>Arthropoda</taxon>
        <taxon>Hexapoda</taxon>
        <taxon>Insecta</taxon>
        <taxon>Pterygota</taxon>
        <taxon>Palaeoptera</taxon>
        <taxon>Odonata</taxon>
        <taxon>Epiprocta</taxon>
        <taxon>Anisoptera</taxon>
        <taxon>Libelluloidea</taxon>
        <taxon>Libellulidae</taxon>
        <taxon>Ladona</taxon>
    </lineage>
</organism>
<dbReference type="PANTHER" id="PTHR16311:SF3">
    <property type="entry name" value="THROMBOSPONDIN TYPE-1 DOMAIN-CONTAINING PROTEIN 1"/>
    <property type="match status" value="1"/>
</dbReference>
<feature type="non-terminal residue" evidence="2">
    <location>
        <position position="395"/>
    </location>
</feature>
<feature type="region of interest" description="Disordered" evidence="1">
    <location>
        <begin position="163"/>
        <end position="243"/>
    </location>
</feature>
<feature type="region of interest" description="Disordered" evidence="1">
    <location>
        <begin position="57"/>
        <end position="83"/>
    </location>
</feature>
<feature type="compositionally biased region" description="Polar residues" evidence="1">
    <location>
        <begin position="57"/>
        <end position="68"/>
    </location>
</feature>
<comment type="caution">
    <text evidence="2">The sequence shown here is derived from an EMBL/GenBank/DDBJ whole genome shotgun (WGS) entry which is preliminary data.</text>
</comment>
<reference evidence="2" key="1">
    <citation type="submission" date="2013-04" db="EMBL/GenBank/DDBJ databases">
        <authorList>
            <person name="Qu J."/>
            <person name="Murali S.C."/>
            <person name="Bandaranaike D."/>
            <person name="Bellair M."/>
            <person name="Blankenburg K."/>
            <person name="Chao H."/>
            <person name="Dinh H."/>
            <person name="Doddapaneni H."/>
            <person name="Downs B."/>
            <person name="Dugan-Rocha S."/>
            <person name="Elkadiri S."/>
            <person name="Gnanaolivu R.D."/>
            <person name="Hernandez B."/>
            <person name="Javaid M."/>
            <person name="Jayaseelan J.C."/>
            <person name="Lee S."/>
            <person name="Li M."/>
            <person name="Ming W."/>
            <person name="Munidasa M."/>
            <person name="Muniz J."/>
            <person name="Nguyen L."/>
            <person name="Ongeri F."/>
            <person name="Osuji N."/>
            <person name="Pu L.-L."/>
            <person name="Puazo M."/>
            <person name="Qu C."/>
            <person name="Quiroz J."/>
            <person name="Raj R."/>
            <person name="Weissenberger G."/>
            <person name="Xin Y."/>
            <person name="Zou X."/>
            <person name="Han Y."/>
            <person name="Richards S."/>
            <person name="Worley K."/>
            <person name="Muzny D."/>
            <person name="Gibbs R."/>
        </authorList>
    </citation>
    <scope>NUCLEOTIDE SEQUENCE</scope>
    <source>
        <strain evidence="2">Sampled in the wild</strain>
    </source>
</reference>
<evidence type="ECO:0000313" key="3">
    <source>
        <dbReference type="Proteomes" id="UP000792457"/>
    </source>
</evidence>
<dbReference type="Proteomes" id="UP000792457">
    <property type="component" value="Unassembled WGS sequence"/>
</dbReference>
<dbReference type="PANTHER" id="PTHR16311">
    <property type="entry name" value="THROMBOSPONDIN TYPE I DOMAIN-CONTAINING 1"/>
    <property type="match status" value="1"/>
</dbReference>
<reference evidence="2" key="2">
    <citation type="submission" date="2017-10" db="EMBL/GenBank/DDBJ databases">
        <title>Ladona fulva Genome sequencing and assembly.</title>
        <authorList>
            <person name="Murali S."/>
            <person name="Richards S."/>
            <person name="Bandaranaike D."/>
            <person name="Bellair M."/>
            <person name="Blankenburg K."/>
            <person name="Chao H."/>
            <person name="Dinh H."/>
            <person name="Doddapaneni H."/>
            <person name="Dugan-Rocha S."/>
            <person name="Elkadiri S."/>
            <person name="Gnanaolivu R."/>
            <person name="Hernandez B."/>
            <person name="Skinner E."/>
            <person name="Javaid M."/>
            <person name="Lee S."/>
            <person name="Li M."/>
            <person name="Ming W."/>
            <person name="Munidasa M."/>
            <person name="Muniz J."/>
            <person name="Nguyen L."/>
            <person name="Hughes D."/>
            <person name="Osuji N."/>
            <person name="Pu L.-L."/>
            <person name="Puazo M."/>
            <person name="Qu C."/>
            <person name="Quiroz J."/>
            <person name="Raj R."/>
            <person name="Weissenberger G."/>
            <person name="Xin Y."/>
            <person name="Zou X."/>
            <person name="Han Y."/>
            <person name="Worley K."/>
            <person name="Muzny D."/>
            <person name="Gibbs R."/>
        </authorList>
    </citation>
    <scope>NUCLEOTIDE SEQUENCE</scope>
    <source>
        <strain evidence="2">Sampled in the wild</strain>
    </source>
</reference>
<dbReference type="AlphaFoldDB" id="A0A8K0KAH2"/>
<proteinExistence type="predicted"/>
<dbReference type="EMBL" id="KZ308556">
    <property type="protein sequence ID" value="KAG8231436.1"/>
    <property type="molecule type" value="Genomic_DNA"/>
</dbReference>
<dbReference type="InterPro" id="IPR038877">
    <property type="entry name" value="THSD1"/>
</dbReference>
<feature type="compositionally biased region" description="Basic and acidic residues" evidence="1">
    <location>
        <begin position="163"/>
        <end position="173"/>
    </location>
</feature>
<name>A0A8K0KAH2_LADFU</name>
<keyword evidence="3" id="KW-1185">Reference proteome</keyword>
<dbReference type="OrthoDB" id="446173at2759"/>
<accession>A0A8K0KAH2</accession>
<evidence type="ECO:0000256" key="1">
    <source>
        <dbReference type="SAM" id="MobiDB-lite"/>
    </source>
</evidence>
<sequence>MVTYVTRDLTVYTEELADFPLCPSYRHQVILPCEAFGQAGVYMVQVRSNYTLDVDSNNDLSELSVGSQEDSEKRRKRNDGSGLLATREVNSSRTVTNMDGAEVSSNIVKAVKKCRATEECNENGIHTQKSEESTASPELTITESVAVNSKGDSVNSHNYRKTLERKRGERDAYPWDSPDSWWEGSGDVEGDDGSGDWGDGWGGEGGRERRGGSGDGEYSDDPEGGEKLTSPQKFPEPPPRSLWSSSDEIHVHLSKGYVFTVHARSVFPCSDAHVKPDTLEPAPSGVPVLFEYPQCILDGSDRVRMFGRARPDVSAILPPFWMGSDASVGAAATLSHPSLKYVAEKKIYKGKHTAWFDCSLFTERYSEYCFAYASEAMTGAVTHVRAQCIPTLPTS</sequence>
<evidence type="ECO:0000313" key="2">
    <source>
        <dbReference type="EMBL" id="KAG8231436.1"/>
    </source>
</evidence>